<dbReference type="InterPro" id="IPR023940">
    <property type="entry name" value="DHDPR_bac"/>
</dbReference>
<dbReference type="GO" id="GO:0019877">
    <property type="term" value="P:diaminopimelate biosynthetic process"/>
    <property type="evidence" value="ECO:0007669"/>
    <property type="project" value="UniProtKB-UniRule"/>
</dbReference>
<comment type="subcellular location">
    <subcellularLocation>
        <location evidence="9">Cytoplasm</location>
    </subcellularLocation>
</comment>
<feature type="binding site" evidence="9">
    <location>
        <begin position="8"/>
        <end position="13"/>
    </location>
    <ligand>
        <name>NAD(+)</name>
        <dbReference type="ChEBI" id="CHEBI:57540"/>
    </ligand>
</feature>
<gene>
    <name evidence="9" type="primary">dapB</name>
    <name evidence="13" type="ORF">DES36_10966</name>
</gene>
<dbReference type="FunFam" id="3.30.360.10:FF:000009">
    <property type="entry name" value="4-hydroxy-tetrahydrodipicolinate reductase"/>
    <property type="match status" value="1"/>
</dbReference>
<sequence>MIKVLLSGCNGAMGDVLQEIINNEGQMQVVAGFDRMKNEKANFPVYINPKDCTEKVDVIIDFSHYSAFESILDYALTNKIPLVMATTGLTEENEASLIAASKTIPVFRTANMSVGVNVLLGIVAEAAKQLEGFDIEIIEKHHNKKVDSPSGTALMLANEINGALDNSLEFTYGREGKSTKRQSNELGIHAIRGGTIAGDHTVIYAGEDEVIEIKHSASSKKVFAKGAVRAAKYIADKKIGLYNMRKVLEG</sequence>
<reference evidence="13 14" key="1">
    <citation type="submission" date="2018-06" db="EMBL/GenBank/DDBJ databases">
        <title>Genomic Encyclopedia of Type Strains, Phase IV (KMG-IV): sequencing the most valuable type-strain genomes for metagenomic binning, comparative biology and taxonomic classification.</title>
        <authorList>
            <person name="Goeker M."/>
        </authorList>
    </citation>
    <scope>NUCLEOTIDE SEQUENCE [LARGE SCALE GENOMIC DNA]</scope>
    <source>
        <strain evidence="13 14">DSM 22112</strain>
    </source>
</reference>
<dbReference type="SUPFAM" id="SSF51735">
    <property type="entry name" value="NAD(P)-binding Rossmann-fold domains"/>
    <property type="match status" value="1"/>
</dbReference>
<dbReference type="InterPro" id="IPR022663">
    <property type="entry name" value="DapB_C"/>
</dbReference>
<evidence type="ECO:0000256" key="4">
    <source>
        <dbReference type="ARBA" id="ARBA00022857"/>
    </source>
</evidence>
<dbReference type="AlphaFoldDB" id="A0A366I8P1"/>
<feature type="domain" description="Dihydrodipicolinate reductase N-terminal" evidence="11">
    <location>
        <begin position="2"/>
        <end position="112"/>
    </location>
</feature>
<keyword evidence="8 9" id="KW-0457">Lysine biosynthesis</keyword>
<dbReference type="Gene3D" id="3.40.50.720">
    <property type="entry name" value="NAD(P)-binding Rossmann-like Domain"/>
    <property type="match status" value="1"/>
</dbReference>
<dbReference type="GO" id="GO:0050661">
    <property type="term" value="F:NADP binding"/>
    <property type="evidence" value="ECO:0007669"/>
    <property type="project" value="UniProtKB-UniRule"/>
</dbReference>
<evidence type="ECO:0000256" key="1">
    <source>
        <dbReference type="ARBA" id="ARBA00006642"/>
    </source>
</evidence>
<keyword evidence="4 9" id="KW-0521">NADP</keyword>
<dbReference type="OrthoDB" id="9790352at2"/>
<keyword evidence="2 9" id="KW-0963">Cytoplasm</keyword>
<evidence type="ECO:0000259" key="12">
    <source>
        <dbReference type="Pfam" id="PF05173"/>
    </source>
</evidence>
<evidence type="ECO:0000256" key="9">
    <source>
        <dbReference type="HAMAP-Rule" id="MF_00102"/>
    </source>
</evidence>
<comment type="caution">
    <text evidence="13">The sequence shown here is derived from an EMBL/GenBank/DDBJ whole genome shotgun (WGS) entry which is preliminary data.</text>
</comment>
<dbReference type="GO" id="GO:0008839">
    <property type="term" value="F:4-hydroxy-tetrahydrodipicolinate reductase"/>
    <property type="evidence" value="ECO:0007669"/>
    <property type="project" value="UniProtKB-UniRule"/>
</dbReference>
<keyword evidence="7 9" id="KW-0520">NAD</keyword>
<dbReference type="UniPathway" id="UPA00034">
    <property type="reaction ID" value="UER00018"/>
</dbReference>
<keyword evidence="3 9" id="KW-0028">Amino-acid biosynthesis</keyword>
<comment type="subunit">
    <text evidence="9">Homotetramer.</text>
</comment>
<dbReference type="GO" id="GO:0051287">
    <property type="term" value="F:NAD binding"/>
    <property type="evidence" value="ECO:0007669"/>
    <property type="project" value="UniProtKB-UniRule"/>
</dbReference>
<dbReference type="PANTHER" id="PTHR20836">
    <property type="entry name" value="DIHYDRODIPICOLINATE REDUCTASE"/>
    <property type="match status" value="1"/>
</dbReference>
<comment type="pathway">
    <text evidence="9">Amino-acid biosynthesis; L-lysine biosynthesis via DAP pathway; (S)-tetrahydrodipicolinate from L-aspartate: step 4/4.</text>
</comment>
<dbReference type="HAMAP" id="MF_00102">
    <property type="entry name" value="DapB"/>
    <property type="match status" value="1"/>
</dbReference>
<keyword evidence="6 9" id="KW-0560">Oxidoreductase</keyword>
<dbReference type="GO" id="GO:0016726">
    <property type="term" value="F:oxidoreductase activity, acting on CH or CH2 groups, NAD or NADP as acceptor"/>
    <property type="evidence" value="ECO:0007669"/>
    <property type="project" value="UniProtKB-UniRule"/>
</dbReference>
<evidence type="ECO:0000256" key="10">
    <source>
        <dbReference type="NCBIfam" id="TIGR00036"/>
    </source>
</evidence>
<dbReference type="NCBIfam" id="TIGR00036">
    <property type="entry name" value="dapB"/>
    <property type="match status" value="1"/>
</dbReference>
<accession>A0A366I8P1</accession>
<dbReference type="Gene3D" id="3.30.360.10">
    <property type="entry name" value="Dihydrodipicolinate Reductase, domain 2"/>
    <property type="match status" value="1"/>
</dbReference>
<organism evidence="13 14">
    <name type="scientific">Alkalibaculum bacchi</name>
    <dbReference type="NCBI Taxonomy" id="645887"/>
    <lineage>
        <taxon>Bacteria</taxon>
        <taxon>Bacillati</taxon>
        <taxon>Bacillota</taxon>
        <taxon>Clostridia</taxon>
        <taxon>Eubacteriales</taxon>
        <taxon>Eubacteriaceae</taxon>
        <taxon>Alkalibaculum</taxon>
    </lineage>
</organism>
<feature type="binding site" evidence="9">
    <location>
        <position position="142"/>
    </location>
    <ligand>
        <name>(S)-2,3,4,5-tetrahydrodipicolinate</name>
        <dbReference type="ChEBI" id="CHEBI:16845"/>
    </ligand>
</feature>
<evidence type="ECO:0000313" key="13">
    <source>
        <dbReference type="EMBL" id="RBP63848.1"/>
    </source>
</evidence>
<proteinExistence type="inferred from homology"/>
<evidence type="ECO:0000256" key="5">
    <source>
        <dbReference type="ARBA" id="ARBA00022915"/>
    </source>
</evidence>
<dbReference type="SUPFAM" id="SSF55347">
    <property type="entry name" value="Glyceraldehyde-3-phosphate dehydrogenase-like, C-terminal domain"/>
    <property type="match status" value="1"/>
</dbReference>
<feature type="active site" description="Proton donor/acceptor" evidence="9">
    <location>
        <position position="141"/>
    </location>
</feature>
<comment type="caution">
    <text evidence="9">Was originally thought to be a dihydrodipicolinate reductase (DHDPR), catalyzing the conversion of dihydrodipicolinate to tetrahydrodipicolinate. However, it was shown in E.coli that the substrate of the enzymatic reaction is not dihydrodipicolinate (DHDP) but in fact (2S,4S)-4-hydroxy-2,3,4,5-tetrahydrodipicolinic acid (HTPA), the product released by the DapA-catalyzed reaction.</text>
</comment>
<dbReference type="EMBL" id="QNRX01000009">
    <property type="protein sequence ID" value="RBP63848.1"/>
    <property type="molecule type" value="Genomic_DNA"/>
</dbReference>
<evidence type="ECO:0000256" key="6">
    <source>
        <dbReference type="ARBA" id="ARBA00023002"/>
    </source>
</evidence>
<dbReference type="EC" id="1.17.1.8" evidence="9 10"/>
<evidence type="ECO:0000256" key="2">
    <source>
        <dbReference type="ARBA" id="ARBA00022490"/>
    </source>
</evidence>
<protein>
    <recommendedName>
        <fullName evidence="9 10">4-hydroxy-tetrahydrodipicolinate reductase</fullName>
        <shortName evidence="9">HTPA reductase</shortName>
        <ecNumber evidence="9 10">1.17.1.8</ecNumber>
    </recommendedName>
</protein>
<dbReference type="Pfam" id="PF01113">
    <property type="entry name" value="DapB_N"/>
    <property type="match status" value="1"/>
</dbReference>
<dbReference type="InterPro" id="IPR036291">
    <property type="entry name" value="NAD(P)-bd_dom_sf"/>
</dbReference>
<dbReference type="Pfam" id="PF05173">
    <property type="entry name" value="DapB_C"/>
    <property type="match status" value="1"/>
</dbReference>
<comment type="similarity">
    <text evidence="1 9">Belongs to the DapB family.</text>
</comment>
<dbReference type="InterPro" id="IPR022664">
    <property type="entry name" value="DapB_N_CS"/>
</dbReference>
<comment type="catalytic activity">
    <reaction evidence="9">
        <text>(S)-2,3,4,5-tetrahydrodipicolinate + NAD(+) + H2O = (2S,4S)-4-hydroxy-2,3,4,5-tetrahydrodipicolinate + NADH + H(+)</text>
        <dbReference type="Rhea" id="RHEA:35323"/>
        <dbReference type="ChEBI" id="CHEBI:15377"/>
        <dbReference type="ChEBI" id="CHEBI:15378"/>
        <dbReference type="ChEBI" id="CHEBI:16845"/>
        <dbReference type="ChEBI" id="CHEBI:57540"/>
        <dbReference type="ChEBI" id="CHEBI:57945"/>
        <dbReference type="ChEBI" id="CHEBI:67139"/>
        <dbReference type="EC" id="1.17.1.8"/>
    </reaction>
</comment>
<dbReference type="PIRSF" id="PIRSF000161">
    <property type="entry name" value="DHPR"/>
    <property type="match status" value="1"/>
</dbReference>
<evidence type="ECO:0000256" key="3">
    <source>
        <dbReference type="ARBA" id="ARBA00022605"/>
    </source>
</evidence>
<evidence type="ECO:0000313" key="14">
    <source>
        <dbReference type="Proteomes" id="UP000253490"/>
    </source>
</evidence>
<dbReference type="InterPro" id="IPR000846">
    <property type="entry name" value="DapB_N"/>
</dbReference>
<feature type="binding site" evidence="9">
    <location>
        <begin position="109"/>
        <end position="112"/>
    </location>
    <ligand>
        <name>NAD(+)</name>
        <dbReference type="ChEBI" id="CHEBI:57540"/>
    </ligand>
</feature>
<dbReference type="PANTHER" id="PTHR20836:SF7">
    <property type="entry name" value="4-HYDROXY-TETRAHYDRODIPICOLINATE REDUCTASE"/>
    <property type="match status" value="1"/>
</dbReference>
<evidence type="ECO:0000256" key="7">
    <source>
        <dbReference type="ARBA" id="ARBA00023027"/>
    </source>
</evidence>
<dbReference type="PROSITE" id="PS01298">
    <property type="entry name" value="DAPB"/>
    <property type="match status" value="1"/>
</dbReference>
<dbReference type="Proteomes" id="UP000253490">
    <property type="component" value="Unassembled WGS sequence"/>
</dbReference>
<comment type="function">
    <text evidence="9">Catalyzes the conversion of 4-hydroxy-tetrahydrodipicolinate (HTPA) to tetrahydrodipicolinate.</text>
</comment>
<keyword evidence="14" id="KW-1185">Reference proteome</keyword>
<keyword evidence="5 9" id="KW-0220">Diaminopimelate biosynthesis</keyword>
<feature type="domain" description="Dihydrodipicolinate reductase C-terminal" evidence="12">
    <location>
        <begin position="115"/>
        <end position="248"/>
    </location>
</feature>
<dbReference type="CDD" id="cd02274">
    <property type="entry name" value="DHDPR_N"/>
    <property type="match status" value="1"/>
</dbReference>
<dbReference type="RefSeq" id="WP_113920720.1">
    <property type="nucleotide sequence ID" value="NZ_QNRX01000009.1"/>
</dbReference>
<comment type="caution">
    <text evidence="9">Lacks conserved residue(s) required for the propagation of feature annotation.</text>
</comment>
<name>A0A366I8P1_9FIRM</name>
<dbReference type="GO" id="GO:0009089">
    <property type="term" value="P:lysine biosynthetic process via diaminopimelate"/>
    <property type="evidence" value="ECO:0007669"/>
    <property type="project" value="UniProtKB-UniRule"/>
</dbReference>
<feature type="binding site" evidence="9">
    <location>
        <begin position="85"/>
        <end position="87"/>
    </location>
    <ligand>
        <name>NAD(+)</name>
        <dbReference type="ChEBI" id="CHEBI:57540"/>
    </ligand>
</feature>
<feature type="binding site" evidence="9">
    <location>
        <position position="37"/>
    </location>
    <ligand>
        <name>NADP(+)</name>
        <dbReference type="ChEBI" id="CHEBI:58349"/>
    </ligand>
</feature>
<dbReference type="GO" id="GO:0005829">
    <property type="term" value="C:cytosol"/>
    <property type="evidence" value="ECO:0007669"/>
    <property type="project" value="TreeGrafter"/>
</dbReference>
<comment type="catalytic activity">
    <reaction evidence="9">
        <text>(S)-2,3,4,5-tetrahydrodipicolinate + NADP(+) + H2O = (2S,4S)-4-hydroxy-2,3,4,5-tetrahydrodipicolinate + NADPH + H(+)</text>
        <dbReference type="Rhea" id="RHEA:35331"/>
        <dbReference type="ChEBI" id="CHEBI:15377"/>
        <dbReference type="ChEBI" id="CHEBI:15378"/>
        <dbReference type="ChEBI" id="CHEBI:16845"/>
        <dbReference type="ChEBI" id="CHEBI:57783"/>
        <dbReference type="ChEBI" id="CHEBI:58349"/>
        <dbReference type="ChEBI" id="CHEBI:67139"/>
        <dbReference type="EC" id="1.17.1.8"/>
    </reaction>
</comment>
<evidence type="ECO:0000256" key="8">
    <source>
        <dbReference type="ARBA" id="ARBA00023154"/>
    </source>
</evidence>
<feature type="active site" description="Proton donor" evidence="9">
    <location>
        <position position="145"/>
    </location>
</feature>
<feature type="binding site" evidence="9">
    <location>
        <begin position="151"/>
        <end position="152"/>
    </location>
    <ligand>
        <name>(S)-2,3,4,5-tetrahydrodipicolinate</name>
        <dbReference type="ChEBI" id="CHEBI:16845"/>
    </ligand>
</feature>
<evidence type="ECO:0000259" key="11">
    <source>
        <dbReference type="Pfam" id="PF01113"/>
    </source>
</evidence>